<gene>
    <name evidence="6" type="ORF">SORBI_3006G231600</name>
</gene>
<keyword evidence="1" id="KW-0808">Transferase</keyword>
<evidence type="ECO:0000256" key="1">
    <source>
        <dbReference type="ARBA" id="ARBA00022679"/>
    </source>
</evidence>
<evidence type="ECO:0000313" key="6">
    <source>
        <dbReference type="EMBL" id="KXG27210.1"/>
    </source>
</evidence>
<dbReference type="PANTHER" id="PTHR23091:SF4">
    <property type="entry name" value="N-TERMINAL AMINO-ACID N(ALPHA)-ACETYLTRANSFERASE NATA"/>
    <property type="match status" value="1"/>
</dbReference>
<dbReference type="InterPro" id="IPR000182">
    <property type="entry name" value="GNAT_dom"/>
</dbReference>
<dbReference type="CDD" id="cd04301">
    <property type="entry name" value="NAT_SF"/>
    <property type="match status" value="1"/>
</dbReference>
<evidence type="ECO:0000313" key="7">
    <source>
        <dbReference type="Proteomes" id="UP000000768"/>
    </source>
</evidence>
<feature type="compositionally biased region" description="Basic residues" evidence="4">
    <location>
        <begin position="144"/>
        <end position="160"/>
    </location>
</feature>
<dbReference type="Pfam" id="PF00583">
    <property type="entry name" value="Acetyltransf_1"/>
    <property type="match status" value="1"/>
</dbReference>
<protein>
    <recommendedName>
        <fullName evidence="5">N-acetyltransferase domain-containing protein</fullName>
    </recommendedName>
</protein>
<dbReference type="EMBL" id="CM000765">
    <property type="protein sequence ID" value="KXG27210.1"/>
    <property type="molecule type" value="Genomic_DNA"/>
</dbReference>
<dbReference type="GO" id="GO:1990189">
    <property type="term" value="F:protein N-terminal-serine acetyltransferase activity"/>
    <property type="evidence" value="ECO:0000318"/>
    <property type="project" value="GO_Central"/>
</dbReference>
<name>A0A1B6PNG5_SORBI</name>
<organism evidence="6 7">
    <name type="scientific">Sorghum bicolor</name>
    <name type="common">Sorghum</name>
    <name type="synonym">Sorghum vulgare</name>
    <dbReference type="NCBI Taxonomy" id="4558"/>
    <lineage>
        <taxon>Eukaryota</taxon>
        <taxon>Viridiplantae</taxon>
        <taxon>Streptophyta</taxon>
        <taxon>Embryophyta</taxon>
        <taxon>Tracheophyta</taxon>
        <taxon>Spermatophyta</taxon>
        <taxon>Magnoliopsida</taxon>
        <taxon>Liliopsida</taxon>
        <taxon>Poales</taxon>
        <taxon>Poaceae</taxon>
        <taxon>PACMAD clade</taxon>
        <taxon>Panicoideae</taxon>
        <taxon>Andropogonodae</taxon>
        <taxon>Andropogoneae</taxon>
        <taxon>Sorghinae</taxon>
        <taxon>Sorghum</taxon>
    </lineage>
</organism>
<dbReference type="InParanoid" id="A0A1B6PNG5"/>
<evidence type="ECO:0000256" key="3">
    <source>
        <dbReference type="ARBA" id="ARBA00025786"/>
    </source>
</evidence>
<dbReference type="SUPFAM" id="SSF55729">
    <property type="entry name" value="Acyl-CoA N-acyltransferases (Nat)"/>
    <property type="match status" value="1"/>
</dbReference>
<reference evidence="7" key="2">
    <citation type="journal article" date="2018" name="Plant J.">
        <title>The Sorghum bicolor reference genome: improved assembly, gene annotations, a transcriptome atlas, and signatures of genome organization.</title>
        <authorList>
            <person name="McCormick R.F."/>
            <person name="Truong S.K."/>
            <person name="Sreedasyam A."/>
            <person name="Jenkins J."/>
            <person name="Shu S."/>
            <person name="Sims D."/>
            <person name="Kennedy M."/>
            <person name="Amirebrahimi M."/>
            <person name="Weers B.D."/>
            <person name="McKinley B."/>
            <person name="Mattison A."/>
            <person name="Morishige D.T."/>
            <person name="Grimwood J."/>
            <person name="Schmutz J."/>
            <person name="Mullet J.E."/>
        </authorList>
    </citation>
    <scope>NUCLEOTIDE SEQUENCE [LARGE SCALE GENOMIC DNA]</scope>
    <source>
        <strain evidence="7">cv. BTx623</strain>
    </source>
</reference>
<dbReference type="InterPro" id="IPR045047">
    <property type="entry name" value="Ard1-like"/>
</dbReference>
<dbReference type="Proteomes" id="UP000000768">
    <property type="component" value="Chromosome 6"/>
</dbReference>
<dbReference type="AlphaFoldDB" id="A0A1B6PNG5"/>
<accession>A0A1B6PNG5</accession>
<sequence length="194" mass="21948">MVCIRQATIDDLLAMQSCNLMCLPENYQMNCYLYHMLSCPQLLFVAEDYGGRMPMEEDLSQPCHGHITSLAVLRSHRKLGLATKLMSAAQAAMEQVFDAEYVSLHVRQSNRAAVNLYTSTVGYQIHGIEAQYYADGENAFGMRKPLRQPQPKKHHHHHHAAPVGAAPTTHLRRRLVLLLSLLVCRIRRLTLDGE</sequence>
<dbReference type="InterPro" id="IPR016181">
    <property type="entry name" value="Acyl_CoA_acyltransferase"/>
</dbReference>
<feature type="domain" description="N-acetyltransferase" evidence="5">
    <location>
        <begin position="2"/>
        <end position="147"/>
    </location>
</feature>
<dbReference type="Gramene" id="KXG27210">
    <property type="protein sequence ID" value="KXG27210"/>
    <property type="gene ID" value="SORBI_3006G231600"/>
</dbReference>
<evidence type="ECO:0000259" key="5">
    <source>
        <dbReference type="PROSITE" id="PS51186"/>
    </source>
</evidence>
<dbReference type="PANTHER" id="PTHR23091">
    <property type="entry name" value="N-TERMINAL ACETYLTRANSFERASE"/>
    <property type="match status" value="1"/>
</dbReference>
<dbReference type="GO" id="GO:1990190">
    <property type="term" value="F:protein-N-terminal-glutamate acetyltransferase activity"/>
    <property type="evidence" value="ECO:0000318"/>
    <property type="project" value="GO_Central"/>
</dbReference>
<dbReference type="Gene3D" id="3.40.630.30">
    <property type="match status" value="1"/>
</dbReference>
<proteinExistence type="inferred from homology"/>
<keyword evidence="2" id="KW-0012">Acyltransferase</keyword>
<dbReference type="GO" id="GO:0031415">
    <property type="term" value="C:NatA complex"/>
    <property type="evidence" value="ECO:0000318"/>
    <property type="project" value="GO_Central"/>
</dbReference>
<evidence type="ECO:0000256" key="4">
    <source>
        <dbReference type="SAM" id="MobiDB-lite"/>
    </source>
</evidence>
<dbReference type="PROSITE" id="PS51186">
    <property type="entry name" value="GNAT"/>
    <property type="match status" value="1"/>
</dbReference>
<keyword evidence="7" id="KW-1185">Reference proteome</keyword>
<dbReference type="FunFam" id="3.40.630.30:FF:000037">
    <property type="entry name" value="N-alpha-acetyltransferase daf-31-like"/>
    <property type="match status" value="1"/>
</dbReference>
<feature type="region of interest" description="Disordered" evidence="4">
    <location>
        <begin position="143"/>
        <end position="165"/>
    </location>
</feature>
<comment type="similarity">
    <text evidence="3">Belongs to the acetyltransferase family. ARD1 subfamily.</text>
</comment>
<reference evidence="6 7" key="1">
    <citation type="journal article" date="2009" name="Nature">
        <title>The Sorghum bicolor genome and the diversification of grasses.</title>
        <authorList>
            <person name="Paterson A.H."/>
            <person name="Bowers J.E."/>
            <person name="Bruggmann R."/>
            <person name="Dubchak I."/>
            <person name="Grimwood J."/>
            <person name="Gundlach H."/>
            <person name="Haberer G."/>
            <person name="Hellsten U."/>
            <person name="Mitros T."/>
            <person name="Poliakov A."/>
            <person name="Schmutz J."/>
            <person name="Spannagl M."/>
            <person name="Tang H."/>
            <person name="Wang X."/>
            <person name="Wicker T."/>
            <person name="Bharti A.K."/>
            <person name="Chapman J."/>
            <person name="Feltus F.A."/>
            <person name="Gowik U."/>
            <person name="Grigoriev I.V."/>
            <person name="Lyons E."/>
            <person name="Maher C.A."/>
            <person name="Martis M."/>
            <person name="Narechania A."/>
            <person name="Otillar R.P."/>
            <person name="Penning B.W."/>
            <person name="Salamov A.A."/>
            <person name="Wang Y."/>
            <person name="Zhang L."/>
            <person name="Carpita N.C."/>
            <person name="Freeling M."/>
            <person name="Gingle A.R."/>
            <person name="Hash C.T."/>
            <person name="Keller B."/>
            <person name="Klein P."/>
            <person name="Kresovich S."/>
            <person name="McCann M.C."/>
            <person name="Ming R."/>
            <person name="Peterson D.G."/>
            <person name="Mehboob-ur-Rahman"/>
            <person name="Ware D."/>
            <person name="Westhoff P."/>
            <person name="Mayer K.F."/>
            <person name="Messing J."/>
            <person name="Rokhsar D.S."/>
        </authorList>
    </citation>
    <scope>NUCLEOTIDE SEQUENCE [LARGE SCALE GENOMIC DNA]</scope>
    <source>
        <strain evidence="7">cv. BTx623</strain>
    </source>
</reference>
<dbReference type="STRING" id="4558.A0A1B6PNG5"/>
<evidence type="ECO:0000256" key="2">
    <source>
        <dbReference type="ARBA" id="ARBA00023315"/>
    </source>
</evidence>